<dbReference type="PANTHER" id="PTHR43019:SF23">
    <property type="entry name" value="PROTEASE DO-LIKE 5, CHLOROPLASTIC"/>
    <property type="match status" value="1"/>
</dbReference>
<evidence type="ECO:0000313" key="2">
    <source>
        <dbReference type="EMBL" id="MED7823465.1"/>
    </source>
</evidence>
<evidence type="ECO:0000259" key="1">
    <source>
        <dbReference type="Pfam" id="PF20703"/>
    </source>
</evidence>
<dbReference type="InterPro" id="IPR027417">
    <property type="entry name" value="P-loop_NTPase"/>
</dbReference>
<reference evidence="2" key="1">
    <citation type="submission" date="2024-01" db="EMBL/GenBank/DDBJ databases">
        <title>First draft genome sequence data of TA4-1, the type strain of Gram-positive actinobacterium Streptomyces chiangmaiensis.</title>
        <authorList>
            <person name="Yasawong M."/>
            <person name="Nantapong N."/>
        </authorList>
    </citation>
    <scope>NUCLEOTIDE SEQUENCE</scope>
    <source>
        <strain evidence="2">TA4-1</strain>
    </source>
</reference>
<dbReference type="EMBL" id="JAYWVC010000045">
    <property type="protein sequence ID" value="MED7823465.1"/>
    <property type="molecule type" value="Genomic_DNA"/>
</dbReference>
<accession>A0ABU7FHR6</accession>
<dbReference type="RefSeq" id="WP_329507950.1">
    <property type="nucleotide sequence ID" value="NZ_BAAAYZ010000190.1"/>
</dbReference>
<proteinExistence type="predicted"/>
<sequence>MADSAVPGDAAVVRILDEEGRPVGAGFLTAKRDVLTCAHVVAVAVGLPEGTGERPDGPVRLDFPLAARGRVLEARVEQWTPMQPDESGDIAVLRLLTDPPPGAVPASVVEDGAASGRQVRTFGFPAGYDAGVWSVGVLRGRQATGWLQYDTDPTSQYEVGRGFSGAPVWDLARGVVGMVVTVDDEPGRRAAYLIPTETLRECWPPLREAAQGKCPFRDLRPFQEGDAELFHGRDEPAGRIVDQLGVGTGVTLVGASGCGKSSLLNAGVLPRLRARDELLIVRFRPGKAPLAALAEALLPSFEPRLGETARMAQVPQLTQLLREGRMPAVVERILQQQAKSKLLVIADQFEEALVRTDDEQHDTDLDAFAAALGHCLDPGAGLQTVIALRADFLAPALNRPALAPLLDGSRLFMLGPMRDDEVRAAIEQPLSGVGVRYEKGLVKRLLTDLGPDPSRLPLLEFTLTKLWERKEHGVIGHAHYQSLGGVGEALATHAEQVWAALKEEERPKARALLVQLVHPGGARTSPTRRVVARTELPAAQWRIAQRLLTTRLLVPGEDLRTGGAQPVETVELAHEALLSRWQRLAEFVVADQGFRRWQEDLRRRLGQWQGDERAGARLLRGADLRDARNWWRAREDELGSAEIDFVTASISGARRRRITAAAIAMVLMLMAGVGTWAWRYRAEAHTARQSAAVAAGVLAQQSRDLETGTDRGDRYTALLLALRAYRTQDNPDTRALLGEMYRRFGSADLLVPSYAPAAASIAASDGVAASADGRVVASWTADGKPTVWRSIGNAAAGKAIGRPADTMAVSPDGSLIAMVAGSLSLTSGTTAPPDPRGPAVELYDVEAGRVVRLLQRPDQGDPWPITPSGWPSIPSFPVPPGTRLPTQYAQFAFDPTGRKMVALTGIAGTGGRFIVWDMANGKIEKILPGPDTQVSRLSFTSDGQGLVAVGQDLTQGLSGELVMSVRTWDLNKPSSAGRTLFTLGGLDGAAPYDISPDGAVLTAATTRTEGYHAHTTVTTYMLPGGRRLTQRQLPHDQAVTGVAVTARGSRIVAYQAVGDTSLGGPVSAKPGVVQVSAPWRDIALLGPDSRPTVFLTDGLGMNGFVTPVGGDPVGRIPEPATGSAGPVPADRAQRWMDRFCRILGDETLPAAAEQKLPPAAYRKSLCPHP</sequence>
<dbReference type="Pfam" id="PF13365">
    <property type="entry name" value="Trypsin_2"/>
    <property type="match status" value="1"/>
</dbReference>
<dbReference type="InterPro" id="IPR009003">
    <property type="entry name" value="Peptidase_S1_PA"/>
</dbReference>
<dbReference type="PANTHER" id="PTHR43019">
    <property type="entry name" value="SERINE ENDOPROTEASE DEGS"/>
    <property type="match status" value="1"/>
</dbReference>
<keyword evidence="3" id="KW-1185">Reference proteome</keyword>
<gene>
    <name evidence="2" type="ORF">VXC91_16085</name>
</gene>
<dbReference type="Gene3D" id="2.40.10.120">
    <property type="match status" value="1"/>
</dbReference>
<evidence type="ECO:0000313" key="3">
    <source>
        <dbReference type="Proteomes" id="UP001333996"/>
    </source>
</evidence>
<protein>
    <submittedName>
        <fullName evidence="2">Trypsin-like peptidase domain-containing protein</fullName>
    </submittedName>
</protein>
<dbReference type="SUPFAM" id="SSF75011">
    <property type="entry name" value="3-carboxy-cis,cis-mucoante lactonizing enzyme"/>
    <property type="match status" value="1"/>
</dbReference>
<dbReference type="Pfam" id="PF20703">
    <property type="entry name" value="nSTAND1"/>
    <property type="match status" value="1"/>
</dbReference>
<dbReference type="Proteomes" id="UP001333996">
    <property type="component" value="Unassembled WGS sequence"/>
</dbReference>
<name>A0ABU7FHR6_9ACTN</name>
<dbReference type="InterPro" id="IPR015943">
    <property type="entry name" value="WD40/YVTN_repeat-like_dom_sf"/>
</dbReference>
<dbReference type="Gene3D" id="2.130.10.10">
    <property type="entry name" value="YVTN repeat-like/Quinoprotein amine dehydrogenase"/>
    <property type="match status" value="1"/>
</dbReference>
<dbReference type="SUPFAM" id="SSF50494">
    <property type="entry name" value="Trypsin-like serine proteases"/>
    <property type="match status" value="1"/>
</dbReference>
<dbReference type="SUPFAM" id="SSF52540">
    <property type="entry name" value="P-loop containing nucleoside triphosphate hydrolases"/>
    <property type="match status" value="1"/>
</dbReference>
<organism evidence="2 3">
    <name type="scientific">Streptomyces chiangmaiensis</name>
    <dbReference type="NCBI Taxonomy" id="766497"/>
    <lineage>
        <taxon>Bacteria</taxon>
        <taxon>Bacillati</taxon>
        <taxon>Actinomycetota</taxon>
        <taxon>Actinomycetes</taxon>
        <taxon>Kitasatosporales</taxon>
        <taxon>Streptomycetaceae</taxon>
        <taxon>Streptomyces</taxon>
    </lineage>
</organism>
<dbReference type="InterPro" id="IPR049052">
    <property type="entry name" value="nSTAND1"/>
</dbReference>
<feature type="domain" description="Novel STAND NTPase 1" evidence="1">
    <location>
        <begin position="215"/>
        <end position="613"/>
    </location>
</feature>
<comment type="caution">
    <text evidence="2">The sequence shown here is derived from an EMBL/GenBank/DDBJ whole genome shotgun (WGS) entry which is preliminary data.</text>
</comment>